<comment type="similarity">
    <text evidence="1">Belongs to the leucine-binding protein family.</text>
</comment>
<sequence length="359" mass="37955">MQTASGAFGDPLFLKITDVWAKWTNAHGGINGHPVKVIAVDDAGNPAQGLSAVKKLVEQDHVVAIVGSQAGTFGSWTPYLEQKHVPIIGGAATGNTTGSPKYGFPAALGVSELISAQFELYKSLGFKTVANLLAQGAGQNVQQFEAALSSAAAATGVKIVYTTTVSPTSPDFTAPCLSVKNSKADIAAVGISPTVTLNIIKTCMRQGYAGAYLTTNGLANPAWDKDSDLRGATLYLVDDVWPFDEQRTQAQKDYFAAINQYDPGMLTNAGYNAYVQSAWVAFQLFRTAAENAKLTPTSTGDDLLPGLYAIKNNTLDGLTGPLTFSASDKLHVDNCYYISQLKDGQWSNVGADTTHCVTP</sequence>
<organism evidence="4 5">
    <name type="scientific">Jatrophihabitans cynanchi</name>
    <dbReference type="NCBI Taxonomy" id="2944128"/>
    <lineage>
        <taxon>Bacteria</taxon>
        <taxon>Bacillati</taxon>
        <taxon>Actinomycetota</taxon>
        <taxon>Actinomycetes</taxon>
        <taxon>Jatrophihabitantales</taxon>
        <taxon>Jatrophihabitantaceae</taxon>
        <taxon>Jatrophihabitans</taxon>
    </lineage>
</organism>
<dbReference type="Pfam" id="PF13458">
    <property type="entry name" value="Peripla_BP_6"/>
    <property type="match status" value="1"/>
</dbReference>
<keyword evidence="2" id="KW-0732">Signal</keyword>
<keyword evidence="5" id="KW-1185">Reference proteome</keyword>
<dbReference type="SUPFAM" id="SSF53822">
    <property type="entry name" value="Periplasmic binding protein-like I"/>
    <property type="match status" value="1"/>
</dbReference>
<dbReference type="InterPro" id="IPR051010">
    <property type="entry name" value="BCAA_transport"/>
</dbReference>
<feature type="domain" description="Leucine-binding protein" evidence="3">
    <location>
        <begin position="12"/>
        <end position="344"/>
    </location>
</feature>
<evidence type="ECO:0000313" key="4">
    <source>
        <dbReference type="EMBL" id="WAX58428.1"/>
    </source>
</evidence>
<dbReference type="InterPro" id="IPR028081">
    <property type="entry name" value="Leu-bd"/>
</dbReference>
<accession>A0ABY7K1N9</accession>
<dbReference type="RefSeq" id="WP_331459795.1">
    <property type="nucleotide sequence ID" value="NZ_CP097463.1"/>
</dbReference>
<dbReference type="CDD" id="cd06341">
    <property type="entry name" value="PBP1_ABC_ligand_binding-like"/>
    <property type="match status" value="1"/>
</dbReference>
<dbReference type="PANTHER" id="PTHR30483:SF38">
    <property type="entry name" value="BLR7848 PROTEIN"/>
    <property type="match status" value="1"/>
</dbReference>
<protein>
    <submittedName>
        <fullName evidence="4">ABC transporter substrate-binding protein</fullName>
    </submittedName>
</protein>
<proteinExistence type="inferred from homology"/>
<evidence type="ECO:0000256" key="2">
    <source>
        <dbReference type="ARBA" id="ARBA00022729"/>
    </source>
</evidence>
<dbReference type="InterPro" id="IPR028082">
    <property type="entry name" value="Peripla_BP_I"/>
</dbReference>
<evidence type="ECO:0000259" key="3">
    <source>
        <dbReference type="Pfam" id="PF13458"/>
    </source>
</evidence>
<evidence type="ECO:0000256" key="1">
    <source>
        <dbReference type="ARBA" id="ARBA00010062"/>
    </source>
</evidence>
<evidence type="ECO:0000313" key="5">
    <source>
        <dbReference type="Proteomes" id="UP001164693"/>
    </source>
</evidence>
<name>A0ABY7K1N9_9ACTN</name>
<reference evidence="4" key="1">
    <citation type="submission" date="2022-05" db="EMBL/GenBank/DDBJ databases">
        <title>Jatrophihabitans sp. SB3-54 whole genome sequence.</title>
        <authorList>
            <person name="Suh M.K."/>
            <person name="Eom M.K."/>
            <person name="Kim J.S."/>
            <person name="Kim H.S."/>
            <person name="Do H.E."/>
            <person name="Shin Y.K."/>
            <person name="Lee J.-S."/>
        </authorList>
    </citation>
    <scope>NUCLEOTIDE SEQUENCE</scope>
    <source>
        <strain evidence="4">SB3-54</strain>
    </source>
</reference>
<dbReference type="Gene3D" id="3.40.50.2300">
    <property type="match status" value="2"/>
</dbReference>
<gene>
    <name evidence="4" type="ORF">M6B22_06590</name>
</gene>
<dbReference type="EMBL" id="CP097463">
    <property type="protein sequence ID" value="WAX58428.1"/>
    <property type="molecule type" value="Genomic_DNA"/>
</dbReference>
<dbReference type="Proteomes" id="UP001164693">
    <property type="component" value="Chromosome"/>
</dbReference>
<dbReference type="PANTHER" id="PTHR30483">
    <property type="entry name" value="LEUCINE-SPECIFIC-BINDING PROTEIN"/>
    <property type="match status" value="1"/>
</dbReference>